<dbReference type="SUPFAM" id="SSF48452">
    <property type="entry name" value="TPR-like"/>
    <property type="match status" value="1"/>
</dbReference>
<dbReference type="OrthoDB" id="3697347at2"/>
<dbReference type="Pfam" id="PF00486">
    <property type="entry name" value="Trans_reg_C"/>
    <property type="match status" value="1"/>
</dbReference>
<evidence type="ECO:0000256" key="2">
    <source>
        <dbReference type="ARBA" id="ARBA00023015"/>
    </source>
</evidence>
<dbReference type="EMBL" id="JRZE01000001">
    <property type="protein sequence ID" value="KHF45929.1"/>
    <property type="molecule type" value="Genomic_DNA"/>
</dbReference>
<dbReference type="InterPro" id="IPR027417">
    <property type="entry name" value="P-loop_NTPase"/>
</dbReference>
<evidence type="ECO:0000259" key="7">
    <source>
        <dbReference type="PROSITE" id="PS51755"/>
    </source>
</evidence>
<proteinExistence type="inferred from homology"/>
<keyword evidence="3 5" id="KW-0238">DNA-binding</keyword>
<feature type="region of interest" description="Disordered" evidence="6">
    <location>
        <begin position="248"/>
        <end position="275"/>
    </location>
</feature>
<evidence type="ECO:0000313" key="8">
    <source>
        <dbReference type="EMBL" id="KHF45929.1"/>
    </source>
</evidence>
<accession>A0A837DDC6</accession>
<dbReference type="GO" id="GO:0000160">
    <property type="term" value="P:phosphorelay signal transduction system"/>
    <property type="evidence" value="ECO:0007669"/>
    <property type="project" value="InterPro"/>
</dbReference>
<dbReference type="Pfam" id="PF03704">
    <property type="entry name" value="BTAD"/>
    <property type="match status" value="1"/>
</dbReference>
<dbReference type="InterPro" id="IPR051677">
    <property type="entry name" value="AfsR-DnrI-RedD_regulator"/>
</dbReference>
<dbReference type="Gene3D" id="1.10.10.10">
    <property type="entry name" value="Winged helix-like DNA-binding domain superfamily/Winged helix DNA-binding domain"/>
    <property type="match status" value="1"/>
</dbReference>
<gene>
    <name evidence="8" type="ORF">MINT15_02300</name>
</gene>
<dbReference type="PANTHER" id="PTHR35807">
    <property type="entry name" value="TRANSCRIPTIONAL REGULATOR REDD-RELATED"/>
    <property type="match status" value="1"/>
</dbReference>
<dbReference type="GO" id="GO:0006355">
    <property type="term" value="P:regulation of DNA-templated transcription"/>
    <property type="evidence" value="ECO:0007669"/>
    <property type="project" value="InterPro"/>
</dbReference>
<dbReference type="RefSeq" id="WP_037307593.1">
    <property type="nucleotide sequence ID" value="NZ_CALJZO010000045.1"/>
</dbReference>
<evidence type="ECO:0000313" key="9">
    <source>
        <dbReference type="Proteomes" id="UP000030848"/>
    </source>
</evidence>
<feature type="DNA-binding region" description="OmpR/PhoB-type" evidence="5">
    <location>
        <begin position="1"/>
        <end position="97"/>
    </location>
</feature>
<feature type="compositionally biased region" description="Low complexity" evidence="6">
    <location>
        <begin position="248"/>
        <end position="261"/>
    </location>
</feature>
<dbReference type="SUPFAM" id="SSF52540">
    <property type="entry name" value="P-loop containing nucleoside triphosphate hydrolases"/>
    <property type="match status" value="1"/>
</dbReference>
<dbReference type="InterPro" id="IPR036388">
    <property type="entry name" value="WH-like_DNA-bd_sf"/>
</dbReference>
<comment type="similarity">
    <text evidence="1">Belongs to the AfsR/DnrI/RedD regulatory family.</text>
</comment>
<dbReference type="AlphaFoldDB" id="A0A837DDC6"/>
<dbReference type="InterPro" id="IPR005158">
    <property type="entry name" value="BTAD"/>
</dbReference>
<protein>
    <submittedName>
        <fullName evidence="8">Transcriptional regulator</fullName>
    </submittedName>
</protein>
<dbReference type="SMART" id="SM01043">
    <property type="entry name" value="BTAD"/>
    <property type="match status" value="1"/>
</dbReference>
<evidence type="ECO:0000256" key="1">
    <source>
        <dbReference type="ARBA" id="ARBA00005820"/>
    </source>
</evidence>
<evidence type="ECO:0000256" key="6">
    <source>
        <dbReference type="SAM" id="MobiDB-lite"/>
    </source>
</evidence>
<evidence type="ECO:0000256" key="4">
    <source>
        <dbReference type="ARBA" id="ARBA00023163"/>
    </source>
</evidence>
<dbReference type="PANTHER" id="PTHR35807:SF1">
    <property type="entry name" value="TRANSCRIPTIONAL REGULATOR REDD"/>
    <property type="match status" value="1"/>
</dbReference>
<name>A0A837DDC6_9PSEU</name>
<dbReference type="InterPro" id="IPR001867">
    <property type="entry name" value="OmpR/PhoB-type_DNA-bd"/>
</dbReference>
<evidence type="ECO:0000256" key="3">
    <source>
        <dbReference type="ARBA" id="ARBA00023125"/>
    </source>
</evidence>
<dbReference type="Proteomes" id="UP000030848">
    <property type="component" value="Unassembled WGS sequence"/>
</dbReference>
<sequence>MTGPVQIQIMGPVRVVQAEREIWTGGAREQAVLASLVLDANRVVSVDRLIGAIWGGEPPASARSQVAICVSRLRRALSVVGLDKAIDTASPGYLIRLDEQTADWLRFGSLTARAAAKAAAGDRLVAVTLLREALGLWRGVPFENLPGMRAEAHRLQEARLDAVETCADLELQLGRHDRIVTELSAVVAEQPLRERARAQLMLAQYRSGRRAEALRTYQEARRVLVEQVGLEPGPELRELHERILRDSPALSPATSSPAAEPMRATVPSQLPRQPMPFAGRRRELRALDDALADRPDVPGTMVLSGPEEVGKTALALHWAHQRRERFPSGQLFATLRDARGRPVSTSVVLDRFLHALGVPPQAVPDDVDGKAALYRSTIARKRLLVVLDDAADAAQVLPLLPGCADCRVVITSRDPLHDLVVRQGARRCVLGPLPPGESRELLTLLLGEDWLHRRPREALRITQRAGGNPLSLRRAAAGADTSTSPVCRAQWPTVPA</sequence>
<dbReference type="Gene3D" id="3.40.50.300">
    <property type="entry name" value="P-loop containing nucleotide triphosphate hydrolases"/>
    <property type="match status" value="1"/>
</dbReference>
<dbReference type="InterPro" id="IPR011990">
    <property type="entry name" value="TPR-like_helical_dom_sf"/>
</dbReference>
<dbReference type="GO" id="GO:0003677">
    <property type="term" value="F:DNA binding"/>
    <property type="evidence" value="ECO:0007669"/>
    <property type="project" value="UniProtKB-UniRule"/>
</dbReference>
<dbReference type="CDD" id="cd15831">
    <property type="entry name" value="BTAD"/>
    <property type="match status" value="1"/>
</dbReference>
<keyword evidence="4" id="KW-0804">Transcription</keyword>
<reference evidence="8 9" key="1">
    <citation type="submission" date="2014-10" db="EMBL/GenBank/DDBJ databases">
        <title>Genome sequence of Micropolyspora internatus JCM3315.</title>
        <authorList>
            <person name="Shin S.-K."/>
            <person name="Yi H."/>
        </authorList>
    </citation>
    <scope>NUCLEOTIDE SEQUENCE [LARGE SCALE GENOMIC DNA]</scope>
    <source>
        <strain evidence="8 9">JCM 3315</strain>
    </source>
</reference>
<dbReference type="InterPro" id="IPR016032">
    <property type="entry name" value="Sig_transdc_resp-reg_C-effctor"/>
</dbReference>
<dbReference type="PROSITE" id="PS51755">
    <property type="entry name" value="OMPR_PHOB"/>
    <property type="match status" value="1"/>
</dbReference>
<dbReference type="Gene3D" id="1.25.40.10">
    <property type="entry name" value="Tetratricopeptide repeat domain"/>
    <property type="match status" value="1"/>
</dbReference>
<evidence type="ECO:0000256" key="5">
    <source>
        <dbReference type="PROSITE-ProRule" id="PRU01091"/>
    </source>
</evidence>
<comment type="caution">
    <text evidence="8">The sequence shown here is derived from an EMBL/GenBank/DDBJ whole genome shotgun (WGS) entry which is preliminary data.</text>
</comment>
<feature type="domain" description="OmpR/PhoB-type" evidence="7">
    <location>
        <begin position="1"/>
        <end position="97"/>
    </location>
</feature>
<dbReference type="SMART" id="SM00862">
    <property type="entry name" value="Trans_reg_C"/>
    <property type="match status" value="1"/>
</dbReference>
<keyword evidence="2" id="KW-0805">Transcription regulation</keyword>
<organism evidence="8 9">
    <name type="scientific">Saccharomonospora viridis</name>
    <dbReference type="NCBI Taxonomy" id="1852"/>
    <lineage>
        <taxon>Bacteria</taxon>
        <taxon>Bacillati</taxon>
        <taxon>Actinomycetota</taxon>
        <taxon>Actinomycetes</taxon>
        <taxon>Pseudonocardiales</taxon>
        <taxon>Pseudonocardiaceae</taxon>
        <taxon>Saccharomonospora</taxon>
    </lineage>
</organism>
<dbReference type="SUPFAM" id="SSF46894">
    <property type="entry name" value="C-terminal effector domain of the bipartite response regulators"/>
    <property type="match status" value="1"/>
</dbReference>